<dbReference type="SFLD" id="SFLDG01067">
    <property type="entry name" value="SPASM/twitch_domain_containing"/>
    <property type="match status" value="1"/>
</dbReference>
<feature type="domain" description="Radical SAM core" evidence="6">
    <location>
        <begin position="4"/>
        <end position="233"/>
    </location>
</feature>
<accession>A0A243RE04</accession>
<dbReference type="PANTHER" id="PTHR11228">
    <property type="entry name" value="RADICAL SAM DOMAIN PROTEIN"/>
    <property type="match status" value="1"/>
</dbReference>
<evidence type="ECO:0000313" key="7">
    <source>
        <dbReference type="EMBL" id="OUC92942.1"/>
    </source>
</evidence>
<reference evidence="7 8" key="1">
    <citation type="submission" date="2017-05" db="EMBL/GenBank/DDBJ databases">
        <title>Biotechnological potential of actinobacteria isolated from South African environments.</title>
        <authorList>
            <person name="Le Roes-Hill M."/>
            <person name="Prins A."/>
            <person name="Durrell K.A."/>
        </authorList>
    </citation>
    <scope>NUCLEOTIDE SEQUENCE [LARGE SCALE GENOMIC DNA]</scope>
    <source>
        <strain evidence="7">M26</strain>
    </source>
</reference>
<keyword evidence="8" id="KW-1185">Reference proteome</keyword>
<comment type="caution">
    <text evidence="7">The sequence shown here is derived from an EMBL/GenBank/DDBJ whole genome shotgun (WGS) entry which is preliminary data.</text>
</comment>
<evidence type="ECO:0000256" key="1">
    <source>
        <dbReference type="ARBA" id="ARBA00022691"/>
    </source>
</evidence>
<dbReference type="AlphaFoldDB" id="A0A243RE04"/>
<organism evidence="7 8">
    <name type="scientific">Streptosporangium minutum</name>
    <dbReference type="NCBI Taxonomy" id="569862"/>
    <lineage>
        <taxon>Bacteria</taxon>
        <taxon>Bacillati</taxon>
        <taxon>Actinomycetota</taxon>
        <taxon>Actinomycetes</taxon>
        <taxon>Streptosporangiales</taxon>
        <taxon>Streptosporangiaceae</taxon>
        <taxon>Streptosporangium</taxon>
    </lineage>
</organism>
<keyword evidence="4" id="KW-0411">Iron-sulfur</keyword>
<dbReference type="Pfam" id="PF04055">
    <property type="entry name" value="Radical_SAM"/>
    <property type="match status" value="1"/>
</dbReference>
<dbReference type="InterPro" id="IPR050377">
    <property type="entry name" value="Radical_SAM_PqqE_MftC-like"/>
</dbReference>
<feature type="region of interest" description="Disordered" evidence="5">
    <location>
        <begin position="336"/>
        <end position="360"/>
    </location>
</feature>
<sequence length="360" mass="39674">MKIPDRPLEVVWDITYACPLRCSHCYSESGRRPTRQLDHGQMLRAADAVIAMRPYGVCIAGGEPLLVKGVFEVIDRISSAGIEVSIFTGGWSLRPEMIDDIVRGSFKVNVSVDGATAEVHDRIRGRRGSFDRAMNALALLDTAAEKRRLSGGSRLGLGIDCVVVSSNFHQIEDFCTTVAPRFPELESIAFGAVIPEGLASREGFAEHELLSDAQVELLGSPEYGERLRSLAPPSVNVATTDNLALQMHPDRIRAGSFFPVLQIEPDGAARAMAAYEGTVGNVLTDSPQELWRRAVERWHDPFVVETLAPVRTMAQWAEATRKIDYHFGSEADRARIDRRPEFVPTGPVARAPRQDSVQRL</sequence>
<dbReference type="Proteomes" id="UP000194761">
    <property type="component" value="Unassembled WGS sequence"/>
</dbReference>
<evidence type="ECO:0000313" key="8">
    <source>
        <dbReference type="Proteomes" id="UP000194761"/>
    </source>
</evidence>
<dbReference type="CDD" id="cd01335">
    <property type="entry name" value="Radical_SAM"/>
    <property type="match status" value="1"/>
</dbReference>
<dbReference type="SUPFAM" id="SSF102114">
    <property type="entry name" value="Radical SAM enzymes"/>
    <property type="match status" value="1"/>
</dbReference>
<proteinExistence type="predicted"/>
<evidence type="ECO:0000256" key="4">
    <source>
        <dbReference type="ARBA" id="ARBA00023014"/>
    </source>
</evidence>
<keyword evidence="1" id="KW-0949">S-adenosyl-L-methionine</keyword>
<dbReference type="RefSeq" id="WP_086576559.1">
    <property type="nucleotide sequence ID" value="NZ_NGFP01000154.1"/>
</dbReference>
<dbReference type="SFLD" id="SFLDS00029">
    <property type="entry name" value="Radical_SAM"/>
    <property type="match status" value="1"/>
</dbReference>
<name>A0A243RE04_9ACTN</name>
<dbReference type="EMBL" id="NGFP01000154">
    <property type="protein sequence ID" value="OUC92942.1"/>
    <property type="molecule type" value="Genomic_DNA"/>
</dbReference>
<dbReference type="GO" id="GO:0003824">
    <property type="term" value="F:catalytic activity"/>
    <property type="evidence" value="ECO:0007669"/>
    <property type="project" value="InterPro"/>
</dbReference>
<keyword evidence="2" id="KW-0479">Metal-binding</keyword>
<dbReference type="InterPro" id="IPR007197">
    <property type="entry name" value="rSAM"/>
</dbReference>
<gene>
    <name evidence="7" type="ORF">CA984_28150</name>
</gene>
<dbReference type="GO" id="GO:0046872">
    <property type="term" value="F:metal ion binding"/>
    <property type="evidence" value="ECO:0007669"/>
    <property type="project" value="UniProtKB-KW"/>
</dbReference>
<evidence type="ECO:0000259" key="6">
    <source>
        <dbReference type="PROSITE" id="PS51918"/>
    </source>
</evidence>
<evidence type="ECO:0000256" key="2">
    <source>
        <dbReference type="ARBA" id="ARBA00022723"/>
    </source>
</evidence>
<dbReference type="PANTHER" id="PTHR11228:SF7">
    <property type="entry name" value="PQQA PEPTIDE CYCLASE"/>
    <property type="match status" value="1"/>
</dbReference>
<dbReference type="InterPro" id="IPR058240">
    <property type="entry name" value="rSAM_sf"/>
</dbReference>
<dbReference type="PROSITE" id="PS51918">
    <property type="entry name" value="RADICAL_SAM"/>
    <property type="match status" value="1"/>
</dbReference>
<evidence type="ECO:0000256" key="3">
    <source>
        <dbReference type="ARBA" id="ARBA00023004"/>
    </source>
</evidence>
<evidence type="ECO:0000256" key="5">
    <source>
        <dbReference type="SAM" id="MobiDB-lite"/>
    </source>
</evidence>
<dbReference type="Gene3D" id="3.20.20.70">
    <property type="entry name" value="Aldolase class I"/>
    <property type="match status" value="1"/>
</dbReference>
<protein>
    <submittedName>
        <fullName evidence="7">Radical SAM protein</fullName>
    </submittedName>
</protein>
<dbReference type="InterPro" id="IPR013785">
    <property type="entry name" value="Aldolase_TIM"/>
</dbReference>
<keyword evidence="3" id="KW-0408">Iron</keyword>
<dbReference type="GO" id="GO:0051536">
    <property type="term" value="F:iron-sulfur cluster binding"/>
    <property type="evidence" value="ECO:0007669"/>
    <property type="project" value="UniProtKB-KW"/>
</dbReference>